<dbReference type="GO" id="GO:0046872">
    <property type="term" value="F:metal ion binding"/>
    <property type="evidence" value="ECO:0007669"/>
    <property type="project" value="UniProtKB-KW"/>
</dbReference>
<dbReference type="Gene3D" id="3.30.300.30">
    <property type="match status" value="1"/>
</dbReference>
<protein>
    <submittedName>
        <fullName evidence="4">AMP-binding protein</fullName>
    </submittedName>
</protein>
<dbReference type="InterPro" id="IPR000873">
    <property type="entry name" value="AMP-dep_synth/lig_dom"/>
</dbReference>
<dbReference type="InterPro" id="IPR050237">
    <property type="entry name" value="ATP-dep_AMP-bd_enzyme"/>
</dbReference>
<dbReference type="AlphaFoldDB" id="A0AAE3D0V6"/>
<comment type="caution">
    <text evidence="4">The sequence shown here is derived from an EMBL/GenBank/DDBJ whole genome shotgun (WGS) entry which is preliminary data.</text>
</comment>
<dbReference type="InterPro" id="IPR042099">
    <property type="entry name" value="ANL_N_sf"/>
</dbReference>
<evidence type="ECO:0000256" key="1">
    <source>
        <dbReference type="ARBA" id="ARBA00022723"/>
    </source>
</evidence>
<name>A0AAE3D0V6_9HYPH</name>
<evidence type="ECO:0000259" key="2">
    <source>
        <dbReference type="Pfam" id="PF00501"/>
    </source>
</evidence>
<keyword evidence="1" id="KW-0479">Metal-binding</keyword>
<dbReference type="InterPro" id="IPR020845">
    <property type="entry name" value="AMP-binding_CS"/>
</dbReference>
<dbReference type="GO" id="GO:0016878">
    <property type="term" value="F:acid-thiol ligase activity"/>
    <property type="evidence" value="ECO:0007669"/>
    <property type="project" value="UniProtKB-ARBA"/>
</dbReference>
<proteinExistence type="predicted"/>
<dbReference type="EMBL" id="JAICBX010000002">
    <property type="protein sequence ID" value="MBW8638169.1"/>
    <property type="molecule type" value="Genomic_DNA"/>
</dbReference>
<evidence type="ECO:0000313" key="4">
    <source>
        <dbReference type="EMBL" id="MBW8638169.1"/>
    </source>
</evidence>
<feature type="domain" description="AMP-dependent synthetase/ligase" evidence="2">
    <location>
        <begin position="14"/>
        <end position="363"/>
    </location>
</feature>
<dbReference type="PROSITE" id="PS00455">
    <property type="entry name" value="AMP_BINDING"/>
    <property type="match status" value="1"/>
</dbReference>
<sequence length="509" mass="55033">MRSQNETILGALFDRARSSADRPALTVGQDTLSWPRLAESIARFASSTRATGVAPGQRIGILSGNSVEAIVAYLGSIAAGCIAVPLPASLLRRDLAVLIEDCAPAMLVANASGEAALEGLCGAPVLSTQSEAASTNSFEAFLTAGDPGTLPLTMDPESGFNIIYSSGTTGRPKGIVHDHGMRNRQAARRVFDIGPDSVMLLSTPVYSNTTLMPLLAGLSHGAHVVVMPKFDVERYLEVAENLKATHTMLVPVQYQRILASPGFDDRDLSSFKVKQSTSAPMPIAVKQDILKRWPGRFVEVYGLTEGGVTLMLDAKRFPDKLQTVGRPAPDNDIRVINDNGELLPTGQIGEVVGRSPFMMRGYWNRPEATAALEWRAPDGETYFRSGDLGSFDEEGFLTLQGRKKDMIISGGFNIYPGDLESILLQHPDVEEAAVVGAASDRWGETPFGFVVPRTGSRIHADALREWANERLGRMQKIAGIALRKELPRSSIGKILKQELARDPALRQVQ</sequence>
<evidence type="ECO:0000313" key="5">
    <source>
        <dbReference type="Proteomes" id="UP001196509"/>
    </source>
</evidence>
<gene>
    <name evidence="4" type="ORF">K1W69_13310</name>
</gene>
<dbReference type="InterPro" id="IPR045851">
    <property type="entry name" value="AMP-bd_C_sf"/>
</dbReference>
<dbReference type="RefSeq" id="WP_220228817.1">
    <property type="nucleotide sequence ID" value="NZ_JAICBX010000002.1"/>
</dbReference>
<dbReference type="Pfam" id="PF13193">
    <property type="entry name" value="AMP-binding_C"/>
    <property type="match status" value="1"/>
</dbReference>
<feature type="domain" description="AMP-binding enzyme C-terminal" evidence="3">
    <location>
        <begin position="419"/>
        <end position="493"/>
    </location>
</feature>
<organism evidence="4 5">
    <name type="scientific">Flavimaribacter sediminis</name>
    <dbReference type="NCBI Taxonomy" id="2865987"/>
    <lineage>
        <taxon>Bacteria</taxon>
        <taxon>Pseudomonadati</taxon>
        <taxon>Pseudomonadota</taxon>
        <taxon>Alphaproteobacteria</taxon>
        <taxon>Hyphomicrobiales</taxon>
        <taxon>Rhizobiaceae</taxon>
        <taxon>Flavimaribacter</taxon>
    </lineage>
</organism>
<keyword evidence="5" id="KW-1185">Reference proteome</keyword>
<evidence type="ECO:0000259" key="3">
    <source>
        <dbReference type="Pfam" id="PF13193"/>
    </source>
</evidence>
<accession>A0AAE3D0V6</accession>
<dbReference type="PANTHER" id="PTHR43767:SF1">
    <property type="entry name" value="NONRIBOSOMAL PEPTIDE SYNTHASE PES1 (EUROFUNG)-RELATED"/>
    <property type="match status" value="1"/>
</dbReference>
<dbReference type="Pfam" id="PF00501">
    <property type="entry name" value="AMP-binding"/>
    <property type="match status" value="1"/>
</dbReference>
<dbReference type="InterPro" id="IPR025110">
    <property type="entry name" value="AMP-bd_C"/>
</dbReference>
<dbReference type="SUPFAM" id="SSF56801">
    <property type="entry name" value="Acetyl-CoA synthetase-like"/>
    <property type="match status" value="1"/>
</dbReference>
<reference evidence="4" key="1">
    <citation type="submission" date="2021-08" db="EMBL/GenBank/DDBJ databases">
        <title>Hoeflea bacterium WL0058 sp. nov., isolated from the sediment.</title>
        <authorList>
            <person name="Wang L."/>
            <person name="Zhang D."/>
        </authorList>
    </citation>
    <scope>NUCLEOTIDE SEQUENCE</scope>
    <source>
        <strain evidence="4">WL0058</strain>
    </source>
</reference>
<dbReference type="Gene3D" id="3.40.50.12780">
    <property type="entry name" value="N-terminal domain of ligase-like"/>
    <property type="match status" value="1"/>
</dbReference>
<dbReference type="PANTHER" id="PTHR43767">
    <property type="entry name" value="LONG-CHAIN-FATTY-ACID--COA LIGASE"/>
    <property type="match status" value="1"/>
</dbReference>
<dbReference type="Proteomes" id="UP001196509">
    <property type="component" value="Unassembled WGS sequence"/>
</dbReference>